<evidence type="ECO:0000313" key="4">
    <source>
        <dbReference type="Proteomes" id="UP000030152"/>
    </source>
</evidence>
<gene>
    <name evidence="3" type="ORF">Q765_08020</name>
</gene>
<dbReference type="InterPro" id="IPR052894">
    <property type="entry name" value="AsmA-related"/>
</dbReference>
<protein>
    <submittedName>
        <fullName evidence="3">AsmA family protein</fullName>
    </submittedName>
</protein>
<keyword evidence="1" id="KW-0812">Transmembrane</keyword>
<dbReference type="Pfam" id="PF05170">
    <property type="entry name" value="AsmA"/>
    <property type="match status" value="1"/>
</dbReference>
<evidence type="ECO:0000259" key="2">
    <source>
        <dbReference type="Pfam" id="PF05170"/>
    </source>
</evidence>
<dbReference type="GO" id="GO:0005886">
    <property type="term" value="C:plasma membrane"/>
    <property type="evidence" value="ECO:0007669"/>
    <property type="project" value="TreeGrafter"/>
</dbReference>
<dbReference type="eggNOG" id="COG2982">
    <property type="taxonomic scope" value="Bacteria"/>
</dbReference>
<evidence type="ECO:0000256" key="1">
    <source>
        <dbReference type="SAM" id="Phobius"/>
    </source>
</evidence>
<dbReference type="PANTHER" id="PTHR30441">
    <property type="entry name" value="DUF748 DOMAIN-CONTAINING PROTEIN"/>
    <property type="match status" value="1"/>
</dbReference>
<dbReference type="RefSeq" id="WP_035642248.1">
    <property type="nucleotide sequence ID" value="NZ_JRLX01000006.1"/>
</dbReference>
<feature type="transmembrane region" description="Helical" evidence="1">
    <location>
        <begin position="22"/>
        <end position="45"/>
    </location>
</feature>
<organism evidence="3 4">
    <name type="scientific">Flavobacterium rivuli WB 3.3-2 = DSM 21788</name>
    <dbReference type="NCBI Taxonomy" id="1121895"/>
    <lineage>
        <taxon>Bacteria</taxon>
        <taxon>Pseudomonadati</taxon>
        <taxon>Bacteroidota</taxon>
        <taxon>Flavobacteriia</taxon>
        <taxon>Flavobacteriales</taxon>
        <taxon>Flavobacteriaceae</taxon>
        <taxon>Flavobacterium</taxon>
    </lineage>
</organism>
<proteinExistence type="predicted"/>
<evidence type="ECO:0000313" key="3">
    <source>
        <dbReference type="EMBL" id="KGO87140.1"/>
    </source>
</evidence>
<dbReference type="InterPro" id="IPR007844">
    <property type="entry name" value="AsmA"/>
</dbReference>
<dbReference type="AlphaFoldDB" id="A0A0A2MFT3"/>
<dbReference type="OrthoDB" id="1489065at2"/>
<keyword evidence="1" id="KW-0472">Membrane</keyword>
<sequence>MNKNYTSLKNFWSQKLSRWARIILRGFGVLILLIILLFTGIAWYINTHKKEVLATLTSQLNDGLAGTLNIGDIEPTFLSGFPNVALRLENVVLRDSLYTNHKRTMLTAGQADVSINVMALLRGTVVIKKIAISDAIIDLYTDANGYSNTSIFRKKPKKEKTEKGDGTFPKLKKLTLDDVTFIADNRKTSKLYKFTINNLKAAVDYNFSGWEADVSIEAKAHSMAFNTARGSFIKDKGLDGGFDVVYDEDKETIVFNKKRLYIGGERFDIAANIGVGESGKFSINIENENILWKNAANLLSPNITSKLMMFNLSEPIAVKCDIVGDFNAQGDPLIRVNATVKDNVLTTPGGDVANCNFFGVFTNNNIPEKGFNDANSAIKLFNFNGTYANLPFVMKKAFILNLEKPIATGDFSSQFDMPRLSGLVDEDLLKFTKGTATVKVNFKADIVNYKINKPILSGLINVKNADVSYIPRKLEFKDVSVALNFSNENLYISEIILKTGKSIVNMEGSIKNFLNLYYTAPEKMVLEWNMYSPQLHLGEFMGFLGTRKKTQAAIKKSRKGNYTDDLNELFEKSNVDMKLKVDKLYYDNFYATNAHANVLLTDSGNILVKNAGFNHAGGTLLINGSMAQGNLNKYKLDANVTNVDISTFMKAFDNFGMETLTSKNLKGLFSTKANLTGSITDSGKLVPRSMYGTVNFDLKRGRLYDFEPVRNVGKFAFPFRDMKNIEFYDLKGKFDVQGERVTIHPMQINSSVLNMDIEGLYSFGKGTKIYVDVPLRNPKKDKDIEDKEELAKRRNRGIVIHLTAEDGEDGKVKVKLGGKDKGKKEKE</sequence>
<name>A0A0A2MFT3_9FLAO</name>
<dbReference type="PANTHER" id="PTHR30441:SF8">
    <property type="entry name" value="DUF748 DOMAIN-CONTAINING PROTEIN"/>
    <property type="match status" value="1"/>
</dbReference>
<keyword evidence="4" id="KW-1185">Reference proteome</keyword>
<accession>A0A0A2MFT3</accession>
<dbReference type="GO" id="GO:0090313">
    <property type="term" value="P:regulation of protein targeting to membrane"/>
    <property type="evidence" value="ECO:0007669"/>
    <property type="project" value="TreeGrafter"/>
</dbReference>
<reference evidence="3 4" key="1">
    <citation type="submission" date="2013-09" db="EMBL/GenBank/DDBJ databases">
        <authorList>
            <person name="Zeng Z."/>
            <person name="Chen C."/>
        </authorList>
    </citation>
    <scope>NUCLEOTIDE SEQUENCE [LARGE SCALE GENOMIC DNA]</scope>
    <source>
        <strain evidence="3 4">WB 3.3-2</strain>
    </source>
</reference>
<keyword evidence="1" id="KW-1133">Transmembrane helix</keyword>
<comment type="caution">
    <text evidence="3">The sequence shown here is derived from an EMBL/GenBank/DDBJ whole genome shotgun (WGS) entry which is preliminary data.</text>
</comment>
<dbReference type="EMBL" id="JRLX01000006">
    <property type="protein sequence ID" value="KGO87140.1"/>
    <property type="molecule type" value="Genomic_DNA"/>
</dbReference>
<feature type="domain" description="AsmA" evidence="2">
    <location>
        <begin position="24"/>
        <end position="150"/>
    </location>
</feature>
<dbReference type="Proteomes" id="UP000030152">
    <property type="component" value="Unassembled WGS sequence"/>
</dbReference>
<dbReference type="STRING" id="1121895.GCA_000378485_01922"/>